<feature type="transmembrane region" description="Helical" evidence="6">
    <location>
        <begin position="37"/>
        <end position="55"/>
    </location>
</feature>
<evidence type="ECO:0000256" key="6">
    <source>
        <dbReference type="SAM" id="Phobius"/>
    </source>
</evidence>
<dbReference type="AlphaFoldDB" id="A0A1D2QP87"/>
<proteinExistence type="predicted"/>
<evidence type="ECO:0000259" key="7">
    <source>
        <dbReference type="Pfam" id="PF02706"/>
    </source>
</evidence>
<dbReference type="Pfam" id="PF02706">
    <property type="entry name" value="Wzz"/>
    <property type="match status" value="1"/>
</dbReference>
<dbReference type="EMBL" id="MDLC01000030">
    <property type="protein sequence ID" value="ODS23374.1"/>
    <property type="molecule type" value="Genomic_DNA"/>
</dbReference>
<evidence type="ECO:0000256" key="4">
    <source>
        <dbReference type="ARBA" id="ARBA00022989"/>
    </source>
</evidence>
<dbReference type="STRING" id="62101.AB835_09130"/>
<keyword evidence="2" id="KW-1003">Cell membrane</keyword>
<evidence type="ECO:0000256" key="1">
    <source>
        <dbReference type="ARBA" id="ARBA00004651"/>
    </source>
</evidence>
<evidence type="ECO:0000256" key="2">
    <source>
        <dbReference type="ARBA" id="ARBA00022475"/>
    </source>
</evidence>
<keyword evidence="4 6" id="KW-1133">Transmembrane helix</keyword>
<feature type="domain" description="Polysaccharide chain length determinant N-terminal" evidence="7">
    <location>
        <begin position="22"/>
        <end position="73"/>
    </location>
</feature>
<sequence length="343" mass="39578">MIKQFTVPNKHSFPPHNKFDQSIDIIEFIKDLWKEKWSFIITMILSVVLGLAYLYTNKPKYKVSTTLSLPKAVEILELMKTTSDTKGAIRERAFLIYMDTLVSNSHLTAIAQQHNALVQEAFGYNYSKTKDLSPLKKLRVVKINGSSATITISGYSRDAIKKFIEIDLKAAKDIAQQQIIYHYKKELIVFINDTKIVSASQRENLYAQINMLKELTSNERQERLSEIKDRENISEEDSQWIELKKLERMIGDNSYTYYYTNLLTQEKYISTHIREAILKRNLAAIQKVKIDFSFYDPAFNAPTKPYSPEAHRIITASIFIGCLIGFLVAMTRVIVRKRVANAI</sequence>
<comment type="caution">
    <text evidence="8">The sequence shown here is derived from an EMBL/GenBank/DDBJ whole genome shotgun (WGS) entry which is preliminary data.</text>
</comment>
<protein>
    <recommendedName>
        <fullName evidence="7">Polysaccharide chain length determinant N-terminal domain-containing protein</fullName>
    </recommendedName>
</protein>
<feature type="transmembrane region" description="Helical" evidence="6">
    <location>
        <begin position="313"/>
        <end position="335"/>
    </location>
</feature>
<reference evidence="8 9" key="1">
    <citation type="journal article" date="2016" name="Appl. Environ. Microbiol.">
        <title>Lack of Overt Genome Reduction in the Bryostatin-Producing Bryozoan Symbiont "Candidatus Endobugula sertula".</title>
        <authorList>
            <person name="Miller I.J."/>
            <person name="Vanee N."/>
            <person name="Fong S.S."/>
            <person name="Lim-Fong G.E."/>
            <person name="Kwan J.C."/>
        </authorList>
    </citation>
    <scope>NUCLEOTIDE SEQUENCE [LARGE SCALE GENOMIC DNA]</scope>
    <source>
        <strain evidence="8">AB1-4</strain>
    </source>
</reference>
<evidence type="ECO:0000313" key="9">
    <source>
        <dbReference type="Proteomes" id="UP000242502"/>
    </source>
</evidence>
<evidence type="ECO:0000256" key="5">
    <source>
        <dbReference type="ARBA" id="ARBA00023136"/>
    </source>
</evidence>
<organism evidence="8 9">
    <name type="scientific">Candidatus Endobugula sertula</name>
    <name type="common">Bugula neritina bacterial symbiont</name>
    <dbReference type="NCBI Taxonomy" id="62101"/>
    <lineage>
        <taxon>Bacteria</taxon>
        <taxon>Pseudomonadati</taxon>
        <taxon>Pseudomonadota</taxon>
        <taxon>Gammaproteobacteria</taxon>
        <taxon>Cellvibrionales</taxon>
        <taxon>Cellvibrionaceae</taxon>
        <taxon>Candidatus Endobugula</taxon>
    </lineage>
</organism>
<dbReference type="GO" id="GO:0005886">
    <property type="term" value="C:plasma membrane"/>
    <property type="evidence" value="ECO:0007669"/>
    <property type="project" value="UniProtKB-SubCell"/>
</dbReference>
<keyword evidence="3 6" id="KW-0812">Transmembrane</keyword>
<dbReference type="Proteomes" id="UP000242502">
    <property type="component" value="Unassembled WGS sequence"/>
</dbReference>
<dbReference type="InterPro" id="IPR003856">
    <property type="entry name" value="LPS_length_determ_N"/>
</dbReference>
<name>A0A1D2QP87_9GAMM</name>
<keyword evidence="5 6" id="KW-0472">Membrane</keyword>
<gene>
    <name evidence="8" type="ORF">AB835_09130</name>
</gene>
<evidence type="ECO:0000313" key="8">
    <source>
        <dbReference type="EMBL" id="ODS23374.1"/>
    </source>
</evidence>
<accession>A0A1D2QP87</accession>
<comment type="subcellular location">
    <subcellularLocation>
        <location evidence="1">Cell membrane</location>
        <topology evidence="1">Multi-pass membrane protein</topology>
    </subcellularLocation>
</comment>
<evidence type="ECO:0000256" key="3">
    <source>
        <dbReference type="ARBA" id="ARBA00022692"/>
    </source>
</evidence>